<dbReference type="PANTHER" id="PTHR45891:SF3">
    <property type="entry name" value="ZINC FINGER PROTEIN 2"/>
    <property type="match status" value="1"/>
</dbReference>
<feature type="DNA-binding region" description="Homeobox" evidence="9">
    <location>
        <begin position="362"/>
        <end position="421"/>
    </location>
</feature>
<dbReference type="InterPro" id="IPR013087">
    <property type="entry name" value="Znf_C2H2_type"/>
</dbReference>
<keyword evidence="7 9" id="KW-0371">Homeobox</keyword>
<feature type="region of interest" description="Disordered" evidence="11">
    <location>
        <begin position="345"/>
        <end position="364"/>
    </location>
</feature>
<feature type="region of interest" description="Disordered" evidence="11">
    <location>
        <begin position="537"/>
        <end position="575"/>
    </location>
</feature>
<feature type="compositionally biased region" description="Acidic residues" evidence="11">
    <location>
        <begin position="345"/>
        <end position="360"/>
    </location>
</feature>
<dbReference type="SUPFAM" id="SSF46689">
    <property type="entry name" value="Homeodomain-like"/>
    <property type="match status" value="2"/>
</dbReference>
<proteinExistence type="predicted"/>
<reference evidence="13" key="1">
    <citation type="submission" date="2021-05" db="EMBL/GenBank/DDBJ databases">
        <authorList>
            <person name="Alioto T."/>
            <person name="Alioto T."/>
            <person name="Gomez Garrido J."/>
        </authorList>
    </citation>
    <scope>NUCLEOTIDE SEQUENCE</scope>
</reference>
<dbReference type="SUPFAM" id="SSF81995">
    <property type="entry name" value="beta-sandwich domain of Sec23/24"/>
    <property type="match status" value="1"/>
</dbReference>
<dbReference type="GO" id="GO:0005634">
    <property type="term" value="C:nucleus"/>
    <property type="evidence" value="ECO:0007669"/>
    <property type="project" value="UniProtKB-SubCell"/>
</dbReference>
<evidence type="ECO:0000256" key="11">
    <source>
        <dbReference type="SAM" id="MobiDB-lite"/>
    </source>
</evidence>
<evidence type="ECO:0000259" key="12">
    <source>
        <dbReference type="PROSITE" id="PS50071"/>
    </source>
</evidence>
<dbReference type="InterPro" id="IPR009057">
    <property type="entry name" value="Homeodomain-like_sf"/>
</dbReference>
<feature type="domain" description="Homeobox" evidence="12">
    <location>
        <begin position="133"/>
        <end position="193"/>
    </location>
</feature>
<dbReference type="InterPro" id="IPR051968">
    <property type="entry name" value="ZnFinger_Homeobox_TR"/>
</dbReference>
<name>A0A8D8YP79_9HEMI</name>
<sequence length="820" mass="94008">MEIQGSLPRTILNSKEVYSTRYLRIQNDASLRYRHTRLSGLTNIGLTACKNKHWQKQRQQQQREQQQQQQHHQTQQQQNQQSQDLMSPQNNEEINSSNPSSPLPLLTMLQQNNKIKQHEEFDYFSDSNCGDLPKDKRLRTTILPEQLDYLYQKYQIESNPSRKMLETIAKEVNLKKRVVQVWFQNTRARERKGQFRAHSQVINKRCPFCPALFKVKSAFESHLSTKHAEQCSKGEINIDAIPDEELSMDSAPSIASSNEASFKSFNSSMPPVFNNANDMDSLKKYYEESMKRYLSEIQLNGTKELTPEIIAKLKSDTNLPREGTTTPLDLSKPFDGMGGFNEFEDDENDDSLSECSDDEILPNSPKNQINNVQMKILSCLYESYKNPNIIEIEALSREMNINKKIIQIWYENTRIKDSKNNVNAIINECNICNVKYNNKYKIQDHIFTKKHIDNLKIFLDKSPNTQILPEIINNNNNNNQQEIAQLQLLQMASNLGISPQSLAIAVSKLDSKDQSAMTNEDLSIVQQLYGLTSNNMNPTNQQQLLSSNEKSKIKSKSNTDNNSAPQKSLPSQQSQGIHINSYGFAENILKQIENLCQEATESKNNNQSIITINEQLIDKYIISKIICIGTICKNCKYMFHNNYNIYKHMLDCRTTTSGNLSDNKTVGIIKILKYNYYCMICKYYYFNNLNEFYLHFNNVHKNMILNNNNEDDKNAVTNSNIVQVAKTLQIPETINDSEELKIHTNPVENVKKSEMTKTLFDLRQTSSPNKNGAEKALENGTDSQSTIVSKVNDIETELNEVVGKITNIASGMDLNTESSK</sequence>
<dbReference type="PROSITE" id="PS50071">
    <property type="entry name" value="HOMEOBOX_2"/>
    <property type="match status" value="2"/>
</dbReference>
<keyword evidence="5" id="KW-0862">Zinc</keyword>
<feature type="DNA-binding region" description="Homeobox" evidence="9">
    <location>
        <begin position="135"/>
        <end position="194"/>
    </location>
</feature>
<keyword evidence="2" id="KW-0479">Metal-binding</keyword>
<dbReference type="PROSITE" id="PS00028">
    <property type="entry name" value="ZINC_FINGER_C2H2_1"/>
    <property type="match status" value="1"/>
</dbReference>
<dbReference type="GO" id="GO:0000978">
    <property type="term" value="F:RNA polymerase II cis-regulatory region sequence-specific DNA binding"/>
    <property type="evidence" value="ECO:0007669"/>
    <property type="project" value="TreeGrafter"/>
</dbReference>
<dbReference type="InterPro" id="IPR001356">
    <property type="entry name" value="HD"/>
</dbReference>
<keyword evidence="6 9" id="KW-0238">DNA-binding</keyword>
<feature type="domain" description="Homeobox" evidence="12">
    <location>
        <begin position="360"/>
        <end position="420"/>
    </location>
</feature>
<dbReference type="CDD" id="cd00086">
    <property type="entry name" value="homeodomain"/>
    <property type="match status" value="2"/>
</dbReference>
<dbReference type="SMART" id="SM00389">
    <property type="entry name" value="HOX"/>
    <property type="match status" value="2"/>
</dbReference>
<protein>
    <submittedName>
        <fullName evidence="13">Zinc finger homeobox protein 3</fullName>
    </submittedName>
</protein>
<comment type="subcellular location">
    <subcellularLocation>
        <location evidence="1 9 10">Nucleus</location>
    </subcellularLocation>
</comment>
<dbReference type="SMART" id="SM00355">
    <property type="entry name" value="ZnF_C2H2"/>
    <property type="match status" value="4"/>
</dbReference>
<accession>A0A8D8YP79</accession>
<dbReference type="SUPFAM" id="SSF57667">
    <property type="entry name" value="beta-beta-alpha zinc fingers"/>
    <property type="match status" value="1"/>
</dbReference>
<evidence type="ECO:0000256" key="5">
    <source>
        <dbReference type="ARBA" id="ARBA00022833"/>
    </source>
</evidence>
<dbReference type="Gene3D" id="1.10.10.60">
    <property type="entry name" value="Homeodomain-like"/>
    <property type="match status" value="2"/>
</dbReference>
<feature type="compositionally biased region" description="Polar residues" evidence="11">
    <location>
        <begin position="559"/>
        <end position="575"/>
    </location>
</feature>
<evidence type="ECO:0000313" key="13">
    <source>
        <dbReference type="EMBL" id="CAG6732288.1"/>
    </source>
</evidence>
<evidence type="ECO:0000256" key="6">
    <source>
        <dbReference type="ARBA" id="ARBA00023125"/>
    </source>
</evidence>
<feature type="region of interest" description="Disordered" evidence="11">
    <location>
        <begin position="764"/>
        <end position="784"/>
    </location>
</feature>
<dbReference type="InterPro" id="IPR036236">
    <property type="entry name" value="Znf_C2H2_sf"/>
</dbReference>
<evidence type="ECO:0000256" key="8">
    <source>
        <dbReference type="ARBA" id="ARBA00023242"/>
    </source>
</evidence>
<keyword evidence="8 9" id="KW-0539">Nucleus</keyword>
<dbReference type="EMBL" id="HBUF01386281">
    <property type="protein sequence ID" value="CAG6732288.1"/>
    <property type="molecule type" value="Transcribed_RNA"/>
</dbReference>
<evidence type="ECO:0000256" key="7">
    <source>
        <dbReference type="ARBA" id="ARBA00023155"/>
    </source>
</evidence>
<evidence type="ECO:0000256" key="9">
    <source>
        <dbReference type="PROSITE-ProRule" id="PRU00108"/>
    </source>
</evidence>
<dbReference type="InterPro" id="IPR017970">
    <property type="entry name" value="Homeobox_CS"/>
</dbReference>
<keyword evidence="4" id="KW-0863">Zinc-finger</keyword>
<dbReference type="GO" id="GO:0000981">
    <property type="term" value="F:DNA-binding transcription factor activity, RNA polymerase II-specific"/>
    <property type="evidence" value="ECO:0007669"/>
    <property type="project" value="InterPro"/>
</dbReference>
<evidence type="ECO:0000256" key="2">
    <source>
        <dbReference type="ARBA" id="ARBA00022723"/>
    </source>
</evidence>
<dbReference type="PANTHER" id="PTHR45891">
    <property type="entry name" value="ZINC FINGER HOMEOBOX PROTEIN"/>
    <property type="match status" value="1"/>
</dbReference>
<evidence type="ECO:0000256" key="4">
    <source>
        <dbReference type="ARBA" id="ARBA00022771"/>
    </source>
</evidence>
<evidence type="ECO:0000256" key="10">
    <source>
        <dbReference type="RuleBase" id="RU000682"/>
    </source>
</evidence>
<keyword evidence="3" id="KW-0677">Repeat</keyword>
<dbReference type="PROSITE" id="PS00027">
    <property type="entry name" value="HOMEOBOX_1"/>
    <property type="match status" value="1"/>
</dbReference>
<feature type="compositionally biased region" description="Low complexity" evidence="11">
    <location>
        <begin position="57"/>
        <end position="105"/>
    </location>
</feature>
<evidence type="ECO:0000256" key="1">
    <source>
        <dbReference type="ARBA" id="ARBA00004123"/>
    </source>
</evidence>
<dbReference type="AlphaFoldDB" id="A0A8D8YP79"/>
<feature type="region of interest" description="Disordered" evidence="11">
    <location>
        <begin position="55"/>
        <end position="105"/>
    </location>
</feature>
<dbReference type="GO" id="GO:0008270">
    <property type="term" value="F:zinc ion binding"/>
    <property type="evidence" value="ECO:0007669"/>
    <property type="project" value="UniProtKB-KW"/>
</dbReference>
<evidence type="ECO:0000256" key="3">
    <source>
        <dbReference type="ARBA" id="ARBA00022737"/>
    </source>
</evidence>
<dbReference type="Pfam" id="PF00046">
    <property type="entry name" value="Homeodomain"/>
    <property type="match status" value="2"/>
</dbReference>
<organism evidence="13">
    <name type="scientific">Cacopsylla melanoneura</name>
    <dbReference type="NCBI Taxonomy" id="428564"/>
    <lineage>
        <taxon>Eukaryota</taxon>
        <taxon>Metazoa</taxon>
        <taxon>Ecdysozoa</taxon>
        <taxon>Arthropoda</taxon>
        <taxon>Hexapoda</taxon>
        <taxon>Insecta</taxon>
        <taxon>Pterygota</taxon>
        <taxon>Neoptera</taxon>
        <taxon>Paraneoptera</taxon>
        <taxon>Hemiptera</taxon>
        <taxon>Sternorrhyncha</taxon>
        <taxon>Psylloidea</taxon>
        <taxon>Psyllidae</taxon>
        <taxon>Psyllinae</taxon>
        <taxon>Cacopsylla</taxon>
    </lineage>
</organism>